<evidence type="ECO:0000313" key="1">
    <source>
        <dbReference type="Ensembl" id="ENSLCNP00005005928.1"/>
    </source>
</evidence>
<evidence type="ECO:0000313" key="2">
    <source>
        <dbReference type="Proteomes" id="UP000472241"/>
    </source>
</evidence>
<sequence>MMGIQTEHAYQKQLTIFQNKKKVLLEEIGKEKLLQYYKNISLDSVWCGAQDEDAEDHCHLRLLPPLHLKIQPIQEMLQEHVCASVPLLLGCPDQ</sequence>
<dbReference type="AlphaFoldDB" id="A0A667GD83"/>
<protein>
    <submittedName>
        <fullName evidence="1">Uncharacterized protein</fullName>
    </submittedName>
</protein>
<dbReference type="Proteomes" id="UP000472241">
    <property type="component" value="Unplaced"/>
</dbReference>
<keyword evidence="2" id="KW-1185">Reference proteome</keyword>
<reference evidence="1" key="1">
    <citation type="submission" date="2025-08" db="UniProtKB">
        <authorList>
            <consortium name="Ensembl"/>
        </authorList>
    </citation>
    <scope>IDENTIFICATION</scope>
</reference>
<name>A0A667GD83_LYNCA</name>
<dbReference type="Gene3D" id="2.40.50.1000">
    <property type="match status" value="1"/>
</dbReference>
<reference evidence="1" key="2">
    <citation type="submission" date="2025-09" db="UniProtKB">
        <authorList>
            <consortium name="Ensembl"/>
        </authorList>
    </citation>
    <scope>IDENTIFICATION</scope>
</reference>
<dbReference type="Ensembl" id="ENSLCNT00005006674.1">
    <property type="protein sequence ID" value="ENSLCNP00005005928.1"/>
    <property type="gene ID" value="ENSLCNG00005003966.1"/>
</dbReference>
<proteinExistence type="predicted"/>
<organism evidence="1 2">
    <name type="scientific">Lynx canadensis</name>
    <name type="common">Canada lynx</name>
    <name type="synonym">Felis canadensis</name>
    <dbReference type="NCBI Taxonomy" id="61383"/>
    <lineage>
        <taxon>Eukaryota</taxon>
        <taxon>Metazoa</taxon>
        <taxon>Chordata</taxon>
        <taxon>Craniata</taxon>
        <taxon>Vertebrata</taxon>
        <taxon>Euteleostomi</taxon>
        <taxon>Mammalia</taxon>
        <taxon>Eutheria</taxon>
        <taxon>Laurasiatheria</taxon>
        <taxon>Carnivora</taxon>
        <taxon>Feliformia</taxon>
        <taxon>Felidae</taxon>
        <taxon>Felinae</taxon>
        <taxon>Lynx</taxon>
    </lineage>
</organism>
<accession>A0A667GD83</accession>